<dbReference type="OrthoDB" id="572496at2"/>
<evidence type="ECO:0000259" key="4">
    <source>
        <dbReference type="PROSITE" id="PS51186"/>
    </source>
</evidence>
<evidence type="ECO:0000256" key="2">
    <source>
        <dbReference type="ARBA" id="ARBA00023315"/>
    </source>
</evidence>
<dbReference type="Proteomes" id="UP000321389">
    <property type="component" value="Chromosome"/>
</dbReference>
<sequence length="178" mass="19452">MKADAEASTKWLVPAGYAIRLRRVEDDPLLLVVENRAAELFRNHGYPDLADDPFDNMEDFRAMIGANRVWVAIAPEGLPVGYAVAGPLDDLVHLRELSVDPAHGRRGVGAALVRTVLAAAKHQAAGGVSLTTFRDVPFNRPFYKKLGFEELPSPTRHSRSAPHLKMSCRPASTRANGC</sequence>
<gene>
    <name evidence="5" type="ORF">FQ775_18220</name>
</gene>
<dbReference type="InterPro" id="IPR016181">
    <property type="entry name" value="Acyl_CoA_acyltransferase"/>
</dbReference>
<accession>A0A5B8L2I7</accession>
<keyword evidence="1" id="KW-0808">Transferase</keyword>
<dbReference type="AlphaFoldDB" id="A0A5B8L2I7"/>
<keyword evidence="6" id="KW-1185">Reference proteome</keyword>
<dbReference type="EMBL" id="CP042301">
    <property type="protein sequence ID" value="QDZ02161.1"/>
    <property type="molecule type" value="Genomic_DNA"/>
</dbReference>
<evidence type="ECO:0000256" key="3">
    <source>
        <dbReference type="SAM" id="MobiDB-lite"/>
    </source>
</evidence>
<organism evidence="5 6">
    <name type="scientific">Nitratireductor mangrovi</name>
    <dbReference type="NCBI Taxonomy" id="2599600"/>
    <lineage>
        <taxon>Bacteria</taxon>
        <taxon>Pseudomonadati</taxon>
        <taxon>Pseudomonadota</taxon>
        <taxon>Alphaproteobacteria</taxon>
        <taxon>Hyphomicrobiales</taxon>
        <taxon>Phyllobacteriaceae</taxon>
        <taxon>Nitratireductor</taxon>
    </lineage>
</organism>
<dbReference type="PANTHER" id="PTHR43800">
    <property type="entry name" value="PEPTIDYL-LYSINE N-ACETYLTRANSFERASE YJAB"/>
    <property type="match status" value="1"/>
</dbReference>
<dbReference type="KEGG" id="niy:FQ775_18220"/>
<dbReference type="Gene3D" id="3.40.630.30">
    <property type="match status" value="1"/>
</dbReference>
<keyword evidence="2" id="KW-0012">Acyltransferase</keyword>
<dbReference type="Pfam" id="PF00583">
    <property type="entry name" value="Acetyltransf_1"/>
    <property type="match status" value="1"/>
</dbReference>
<evidence type="ECO:0000313" key="6">
    <source>
        <dbReference type="Proteomes" id="UP000321389"/>
    </source>
</evidence>
<dbReference type="CDD" id="cd04301">
    <property type="entry name" value="NAT_SF"/>
    <property type="match status" value="1"/>
</dbReference>
<evidence type="ECO:0000256" key="1">
    <source>
        <dbReference type="ARBA" id="ARBA00022679"/>
    </source>
</evidence>
<proteinExistence type="predicted"/>
<reference evidence="5" key="1">
    <citation type="submission" date="2020-04" db="EMBL/GenBank/DDBJ databases">
        <title>Nitratireductor sp. nov. isolated from mangrove soil.</title>
        <authorList>
            <person name="Ye Y."/>
        </authorList>
    </citation>
    <scope>NUCLEOTIDE SEQUENCE</scope>
    <source>
        <strain evidence="5">SY7</strain>
    </source>
</reference>
<name>A0A5B8L2I7_9HYPH</name>
<dbReference type="SUPFAM" id="SSF55729">
    <property type="entry name" value="Acyl-CoA N-acyltransferases (Nat)"/>
    <property type="match status" value="1"/>
</dbReference>
<dbReference type="PANTHER" id="PTHR43800:SF1">
    <property type="entry name" value="PEPTIDYL-LYSINE N-ACETYLTRANSFERASE YJAB"/>
    <property type="match status" value="1"/>
</dbReference>
<protein>
    <submittedName>
        <fullName evidence="5">GNAT family N-acetyltransferase</fullName>
    </submittedName>
</protein>
<evidence type="ECO:0000313" key="5">
    <source>
        <dbReference type="EMBL" id="QDZ02161.1"/>
    </source>
</evidence>
<dbReference type="InterPro" id="IPR000182">
    <property type="entry name" value="GNAT_dom"/>
</dbReference>
<feature type="domain" description="N-acetyltransferase" evidence="4">
    <location>
        <begin position="17"/>
        <end position="171"/>
    </location>
</feature>
<dbReference type="RefSeq" id="WP_146300800.1">
    <property type="nucleotide sequence ID" value="NZ_CP042301.2"/>
</dbReference>
<feature type="region of interest" description="Disordered" evidence="3">
    <location>
        <begin position="154"/>
        <end position="178"/>
    </location>
</feature>
<dbReference type="GO" id="GO:0016747">
    <property type="term" value="F:acyltransferase activity, transferring groups other than amino-acyl groups"/>
    <property type="evidence" value="ECO:0007669"/>
    <property type="project" value="InterPro"/>
</dbReference>
<dbReference type="PROSITE" id="PS51186">
    <property type="entry name" value="GNAT"/>
    <property type="match status" value="1"/>
</dbReference>